<reference evidence="3" key="1">
    <citation type="submission" date="2018-07" db="EMBL/GenBank/DDBJ databases">
        <title>Genome sequence of Erythrobacter strain YH-07, an antagonistic bacterium isolated from Yellow Sea.</title>
        <authorList>
            <person name="Tang T."/>
            <person name="Liu Q."/>
            <person name="Sun X."/>
        </authorList>
    </citation>
    <scope>NUCLEOTIDE SEQUENCE [LARGE SCALE GENOMIC DNA]</scope>
    <source>
        <strain evidence="3">YH-07</strain>
    </source>
</reference>
<dbReference type="InterPro" id="IPR007569">
    <property type="entry name" value="DUF559"/>
</dbReference>
<accession>A0A345YGH7</accession>
<feature type="domain" description="DUF559" evidence="1">
    <location>
        <begin position="7"/>
        <end position="95"/>
    </location>
</feature>
<dbReference type="Proteomes" id="UP000254508">
    <property type="component" value="Chromosome"/>
</dbReference>
<evidence type="ECO:0000313" key="3">
    <source>
        <dbReference type="Proteomes" id="UP000254508"/>
    </source>
</evidence>
<evidence type="ECO:0000259" key="1">
    <source>
        <dbReference type="Pfam" id="PF04480"/>
    </source>
</evidence>
<protein>
    <submittedName>
        <fullName evidence="2">DUF559 domain-containing protein</fullName>
    </submittedName>
</protein>
<gene>
    <name evidence="2" type="ORF">DVR09_12490</name>
</gene>
<dbReference type="Pfam" id="PF04480">
    <property type="entry name" value="DUF559"/>
    <property type="match status" value="1"/>
</dbReference>
<dbReference type="AlphaFoldDB" id="A0A345YGH7"/>
<dbReference type="EMBL" id="CP031357">
    <property type="protein sequence ID" value="AXK43029.1"/>
    <property type="molecule type" value="Genomic_DNA"/>
</dbReference>
<proteinExistence type="predicted"/>
<dbReference type="KEGG" id="err:DVR09_12490"/>
<organism evidence="2 3">
    <name type="scientific">Erythrobacter aureus</name>
    <dbReference type="NCBI Taxonomy" id="2182384"/>
    <lineage>
        <taxon>Bacteria</taxon>
        <taxon>Pseudomonadati</taxon>
        <taxon>Pseudomonadota</taxon>
        <taxon>Alphaproteobacteria</taxon>
        <taxon>Sphingomonadales</taxon>
        <taxon>Erythrobacteraceae</taxon>
        <taxon>Erythrobacter/Porphyrobacter group</taxon>
        <taxon>Erythrobacter</taxon>
    </lineage>
</organism>
<sequence length="108" mass="12370">MEALTMADPQTLLWQHLKDTPKGLQFVRDHEAEGFVLPLYCAEAHLAIEVDDDPFKPKNNSERERWQEKHRVDIMQVPPSHVRRNASDVAAAIVDIATRRKARFANGL</sequence>
<keyword evidence="3" id="KW-1185">Reference proteome</keyword>
<evidence type="ECO:0000313" key="2">
    <source>
        <dbReference type="EMBL" id="AXK43029.1"/>
    </source>
</evidence>
<dbReference type="OrthoDB" id="9798754at2"/>
<name>A0A345YGH7_9SPHN</name>